<dbReference type="Proteomes" id="UP001254165">
    <property type="component" value="Unassembled WGS sequence"/>
</dbReference>
<evidence type="ECO:0000256" key="3">
    <source>
        <dbReference type="ARBA" id="ARBA00022729"/>
    </source>
</evidence>
<accession>A0ABU3NNB1</accession>
<dbReference type="SUPFAM" id="SSF53850">
    <property type="entry name" value="Periplasmic binding protein-like II"/>
    <property type="match status" value="1"/>
</dbReference>
<dbReference type="PANTHER" id="PTHR30222:SF17">
    <property type="entry name" value="SPERMIDINE_PUTRESCINE-BINDING PERIPLASMIC PROTEIN"/>
    <property type="match status" value="1"/>
</dbReference>
<dbReference type="PRINTS" id="PR00909">
    <property type="entry name" value="SPERMDNBNDNG"/>
</dbReference>
<comment type="subcellular location">
    <subcellularLocation>
        <location evidence="1">Periplasm</location>
    </subcellularLocation>
</comment>
<feature type="transmembrane region" description="Helical" evidence="5">
    <location>
        <begin position="20"/>
        <end position="38"/>
    </location>
</feature>
<protein>
    <submittedName>
        <fullName evidence="6">Spermidine/putrescine ABC transporter substrate-binding protein</fullName>
    </submittedName>
</protein>
<dbReference type="PANTHER" id="PTHR30222">
    <property type="entry name" value="SPERMIDINE/PUTRESCINE-BINDING PERIPLASMIC PROTEIN"/>
    <property type="match status" value="1"/>
</dbReference>
<keyword evidence="3" id="KW-0732">Signal</keyword>
<gene>
    <name evidence="6" type="ORF">QYE77_08650</name>
</gene>
<dbReference type="InterPro" id="IPR001188">
    <property type="entry name" value="Sperm_putr-bd"/>
</dbReference>
<keyword evidence="7" id="KW-1185">Reference proteome</keyword>
<keyword evidence="5" id="KW-0812">Transmembrane</keyword>
<comment type="caution">
    <text evidence="6">The sequence shown here is derived from an EMBL/GenBank/DDBJ whole genome shotgun (WGS) entry which is preliminary data.</text>
</comment>
<evidence type="ECO:0000313" key="7">
    <source>
        <dbReference type="Proteomes" id="UP001254165"/>
    </source>
</evidence>
<keyword evidence="5" id="KW-0472">Membrane</keyword>
<dbReference type="RefSeq" id="WP_315624994.1">
    <property type="nucleotide sequence ID" value="NZ_JAUHMF010000002.1"/>
</dbReference>
<evidence type="ECO:0000313" key="6">
    <source>
        <dbReference type="EMBL" id="MDT8898335.1"/>
    </source>
</evidence>
<dbReference type="InterPro" id="IPR006059">
    <property type="entry name" value="SBP"/>
</dbReference>
<evidence type="ECO:0000256" key="1">
    <source>
        <dbReference type="ARBA" id="ARBA00004418"/>
    </source>
</evidence>
<proteinExistence type="predicted"/>
<keyword evidence="2" id="KW-0813">Transport</keyword>
<name>A0ABU3NNB1_9CHLR</name>
<organism evidence="6 7">
    <name type="scientific">Thermanaerothrix solaris</name>
    <dbReference type="NCBI Taxonomy" id="3058434"/>
    <lineage>
        <taxon>Bacteria</taxon>
        <taxon>Bacillati</taxon>
        <taxon>Chloroflexota</taxon>
        <taxon>Anaerolineae</taxon>
        <taxon>Anaerolineales</taxon>
        <taxon>Anaerolineaceae</taxon>
        <taxon>Thermanaerothrix</taxon>
    </lineage>
</organism>
<keyword evidence="5" id="KW-1133">Transmembrane helix</keyword>
<dbReference type="EMBL" id="JAUHMF010000002">
    <property type="protein sequence ID" value="MDT8898335.1"/>
    <property type="molecule type" value="Genomic_DNA"/>
</dbReference>
<evidence type="ECO:0000256" key="2">
    <source>
        <dbReference type="ARBA" id="ARBA00022448"/>
    </source>
</evidence>
<dbReference type="Pfam" id="PF13416">
    <property type="entry name" value="SBP_bac_8"/>
    <property type="match status" value="1"/>
</dbReference>
<evidence type="ECO:0000256" key="4">
    <source>
        <dbReference type="ARBA" id="ARBA00022764"/>
    </source>
</evidence>
<keyword evidence="4" id="KW-0574">Periplasm</keyword>
<reference evidence="6 7" key="1">
    <citation type="submission" date="2023-07" db="EMBL/GenBank/DDBJ databases">
        <title>Novel species of Thermanaerothrix with wide hydrolytic capabilities.</title>
        <authorList>
            <person name="Zayulina K.S."/>
            <person name="Podosokorskaya O.A."/>
            <person name="Elcheninov A.G."/>
        </authorList>
    </citation>
    <scope>NUCLEOTIDE SEQUENCE [LARGE SCALE GENOMIC DNA]</scope>
    <source>
        <strain evidence="6 7">4228-RoL</strain>
    </source>
</reference>
<sequence length="383" mass="42846">MNDEPACILTPVRQTPIYRWLTWLVALALLSVGCVPLPPQAASSPAPEALPLVVLDWENDITPEILQGFTAETGIPVELHYYYSAEEAYRRILEGETCDLAIVANDKVPGLIRAERLLPLDLPQVPNFRHIAPAFRDLVIDPENRYSVPYSWGTTGFVYHPAHVTSSLIQWADLWDEHYAGRIFLWEDPRTVIGLTLKSLGYSVNSEDLQALNLAAAKLNTWQTLPPAPYRPEALAEAFRSGRAQVAVAWVGDYLLARREIPDLVYALPAEGSILWMDHFVLPRSARSPEAALRLLDYLLRPEVAAQITAQSLWATANETSWAQVKLDPDVQVLVFPPAEALTNAELILPLSPEAEMAYNRMWEQFVRLRTPSPEMISSPTPP</sequence>
<dbReference type="Gene3D" id="3.40.190.10">
    <property type="entry name" value="Periplasmic binding protein-like II"/>
    <property type="match status" value="2"/>
</dbReference>
<evidence type="ECO:0000256" key="5">
    <source>
        <dbReference type="SAM" id="Phobius"/>
    </source>
</evidence>
<dbReference type="CDD" id="cd13590">
    <property type="entry name" value="PBP2_PotD_PotF_like"/>
    <property type="match status" value="1"/>
</dbReference>